<gene>
    <name evidence="1" type="ORF">CEUTPL_LOCUS1315</name>
</gene>
<organism evidence="1 2">
    <name type="scientific">Ceutorhynchus assimilis</name>
    <name type="common">cabbage seed weevil</name>
    <dbReference type="NCBI Taxonomy" id="467358"/>
    <lineage>
        <taxon>Eukaryota</taxon>
        <taxon>Metazoa</taxon>
        <taxon>Ecdysozoa</taxon>
        <taxon>Arthropoda</taxon>
        <taxon>Hexapoda</taxon>
        <taxon>Insecta</taxon>
        <taxon>Pterygota</taxon>
        <taxon>Neoptera</taxon>
        <taxon>Endopterygota</taxon>
        <taxon>Coleoptera</taxon>
        <taxon>Polyphaga</taxon>
        <taxon>Cucujiformia</taxon>
        <taxon>Curculionidae</taxon>
        <taxon>Ceutorhynchinae</taxon>
        <taxon>Ceutorhynchus</taxon>
    </lineage>
</organism>
<dbReference type="EMBL" id="OU892277">
    <property type="protein sequence ID" value="CAG9760591.1"/>
    <property type="molecule type" value="Genomic_DNA"/>
</dbReference>
<name>A0A9N9MB06_9CUCU</name>
<keyword evidence="2" id="KW-1185">Reference proteome</keyword>
<reference evidence="1" key="1">
    <citation type="submission" date="2022-01" db="EMBL/GenBank/DDBJ databases">
        <authorList>
            <person name="King R."/>
        </authorList>
    </citation>
    <scope>NUCLEOTIDE SEQUENCE</scope>
</reference>
<evidence type="ECO:0000313" key="2">
    <source>
        <dbReference type="Proteomes" id="UP001152799"/>
    </source>
</evidence>
<dbReference type="Proteomes" id="UP001152799">
    <property type="component" value="Chromosome 1"/>
</dbReference>
<accession>A0A9N9MB06</accession>
<proteinExistence type="predicted"/>
<evidence type="ECO:0000313" key="1">
    <source>
        <dbReference type="EMBL" id="CAG9760591.1"/>
    </source>
</evidence>
<protein>
    <submittedName>
        <fullName evidence="1">Uncharacterized protein</fullName>
    </submittedName>
</protein>
<sequence>MAQTMDQDQSQSNLVSELGTLLIDTCQANDVDTLETLRQIVEDPNECKEFIPQLGQRVKVKVKILSYLN</sequence>
<dbReference type="AlphaFoldDB" id="A0A9N9MB06"/>